<evidence type="ECO:0000256" key="3">
    <source>
        <dbReference type="ARBA" id="ARBA00022475"/>
    </source>
</evidence>
<comment type="caution">
    <text evidence="12">The sequence shown here is derived from an EMBL/GenBank/DDBJ whole genome shotgun (WGS) entry which is preliminary data.</text>
</comment>
<dbReference type="PANTHER" id="PTHR24247">
    <property type="entry name" value="5-HYDROXYTRYPTAMINE RECEPTOR"/>
    <property type="match status" value="1"/>
</dbReference>
<keyword evidence="7 10" id="KW-0472">Membrane</keyword>
<evidence type="ECO:0000256" key="7">
    <source>
        <dbReference type="ARBA" id="ARBA00023136"/>
    </source>
</evidence>
<evidence type="ECO:0000256" key="9">
    <source>
        <dbReference type="ARBA" id="ARBA00023224"/>
    </source>
</evidence>
<keyword evidence="8" id="KW-0675">Receptor</keyword>
<dbReference type="GO" id="GO:0004993">
    <property type="term" value="F:G protein-coupled serotonin receptor activity"/>
    <property type="evidence" value="ECO:0007669"/>
    <property type="project" value="TreeGrafter"/>
</dbReference>
<keyword evidence="4 10" id="KW-0812">Transmembrane</keyword>
<dbReference type="GO" id="GO:0005886">
    <property type="term" value="C:plasma membrane"/>
    <property type="evidence" value="ECO:0007669"/>
    <property type="project" value="UniProtKB-SubCell"/>
</dbReference>
<evidence type="ECO:0000256" key="10">
    <source>
        <dbReference type="SAM" id="Phobius"/>
    </source>
</evidence>
<evidence type="ECO:0000256" key="6">
    <source>
        <dbReference type="ARBA" id="ARBA00023040"/>
    </source>
</evidence>
<feature type="transmembrane region" description="Helical" evidence="10">
    <location>
        <begin position="102"/>
        <end position="128"/>
    </location>
</feature>
<dbReference type="Gene3D" id="1.20.1070.10">
    <property type="entry name" value="Rhodopsin 7-helix transmembrane proteins"/>
    <property type="match status" value="1"/>
</dbReference>
<comment type="subcellular location">
    <subcellularLocation>
        <location evidence="1">Cell membrane</location>
        <topology evidence="1">Multi-pass membrane protein</topology>
    </subcellularLocation>
</comment>
<evidence type="ECO:0000256" key="8">
    <source>
        <dbReference type="ARBA" id="ARBA00023170"/>
    </source>
</evidence>
<comment type="similarity">
    <text evidence="2">Belongs to the G-protein coupled receptor 1 family.</text>
</comment>
<evidence type="ECO:0000313" key="12">
    <source>
        <dbReference type="EMBL" id="KAK9512933.1"/>
    </source>
</evidence>
<organism evidence="12 13">
    <name type="scientific">Rhynocoris fuscipes</name>
    <dbReference type="NCBI Taxonomy" id="488301"/>
    <lineage>
        <taxon>Eukaryota</taxon>
        <taxon>Metazoa</taxon>
        <taxon>Ecdysozoa</taxon>
        <taxon>Arthropoda</taxon>
        <taxon>Hexapoda</taxon>
        <taxon>Insecta</taxon>
        <taxon>Pterygota</taxon>
        <taxon>Neoptera</taxon>
        <taxon>Paraneoptera</taxon>
        <taxon>Hemiptera</taxon>
        <taxon>Heteroptera</taxon>
        <taxon>Panheteroptera</taxon>
        <taxon>Cimicomorpha</taxon>
        <taxon>Reduviidae</taxon>
        <taxon>Harpactorinae</taxon>
        <taxon>Harpactorini</taxon>
        <taxon>Rhynocoris</taxon>
    </lineage>
</organism>
<evidence type="ECO:0000256" key="4">
    <source>
        <dbReference type="ARBA" id="ARBA00022692"/>
    </source>
</evidence>
<dbReference type="GO" id="GO:0045202">
    <property type="term" value="C:synapse"/>
    <property type="evidence" value="ECO:0007669"/>
    <property type="project" value="GOC"/>
</dbReference>
<dbReference type="GO" id="GO:0007187">
    <property type="term" value="P:G protein-coupled receptor signaling pathway, coupled to cyclic nucleotide second messenger"/>
    <property type="evidence" value="ECO:0007669"/>
    <property type="project" value="TreeGrafter"/>
</dbReference>
<dbReference type="AlphaFoldDB" id="A0AAW1DRI0"/>
<dbReference type="PRINTS" id="PR00237">
    <property type="entry name" value="GPCRRHODOPSN"/>
</dbReference>
<evidence type="ECO:0000256" key="5">
    <source>
        <dbReference type="ARBA" id="ARBA00022989"/>
    </source>
</evidence>
<dbReference type="GO" id="GO:0007268">
    <property type="term" value="P:chemical synaptic transmission"/>
    <property type="evidence" value="ECO:0007669"/>
    <property type="project" value="TreeGrafter"/>
</dbReference>
<feature type="domain" description="G-protein coupled receptors family 1 profile" evidence="11">
    <location>
        <begin position="82"/>
        <end position="135"/>
    </location>
</feature>
<feature type="transmembrane region" description="Helical" evidence="10">
    <location>
        <begin position="67"/>
        <end position="90"/>
    </location>
</feature>
<dbReference type="EMBL" id="JAPXFL010000001">
    <property type="protein sequence ID" value="KAK9512933.1"/>
    <property type="molecule type" value="Genomic_DNA"/>
</dbReference>
<evidence type="ECO:0000313" key="13">
    <source>
        <dbReference type="Proteomes" id="UP001461498"/>
    </source>
</evidence>
<keyword evidence="3" id="KW-1003">Cell membrane</keyword>
<dbReference type="GO" id="GO:0030425">
    <property type="term" value="C:dendrite"/>
    <property type="evidence" value="ECO:0007669"/>
    <property type="project" value="TreeGrafter"/>
</dbReference>
<dbReference type="SUPFAM" id="SSF81321">
    <property type="entry name" value="Family A G protein-coupled receptor-like"/>
    <property type="match status" value="1"/>
</dbReference>
<dbReference type="PANTHER" id="PTHR24247:SF228">
    <property type="entry name" value="5-HYDROXYTRYPTAMINE (SEROTONIN) RECEPTOR 2A, ISOFORM B"/>
    <property type="match status" value="1"/>
</dbReference>
<dbReference type="InterPro" id="IPR000276">
    <property type="entry name" value="GPCR_Rhodpsn"/>
</dbReference>
<protein>
    <recommendedName>
        <fullName evidence="11">G-protein coupled receptors family 1 profile domain-containing protein</fullName>
    </recommendedName>
</protein>
<gene>
    <name evidence="12" type="ORF">O3M35_001238</name>
</gene>
<dbReference type="Pfam" id="PF00001">
    <property type="entry name" value="7tm_1"/>
    <property type="match status" value="1"/>
</dbReference>
<keyword evidence="5 10" id="KW-1133">Transmembrane helix</keyword>
<keyword evidence="13" id="KW-1185">Reference proteome</keyword>
<dbReference type="PROSITE" id="PS50262">
    <property type="entry name" value="G_PROTEIN_RECEP_F1_2"/>
    <property type="match status" value="1"/>
</dbReference>
<evidence type="ECO:0000259" key="11">
    <source>
        <dbReference type="PROSITE" id="PS50262"/>
    </source>
</evidence>
<accession>A0AAW1DRI0</accession>
<dbReference type="GO" id="GO:0007210">
    <property type="term" value="P:serotonin receptor signaling pathway"/>
    <property type="evidence" value="ECO:0007669"/>
    <property type="project" value="TreeGrafter"/>
</dbReference>
<reference evidence="12 13" key="1">
    <citation type="submission" date="2022-12" db="EMBL/GenBank/DDBJ databases">
        <title>Chromosome-level genome assembly of true bugs.</title>
        <authorList>
            <person name="Ma L."/>
            <person name="Li H."/>
        </authorList>
    </citation>
    <scope>NUCLEOTIDE SEQUENCE [LARGE SCALE GENOMIC DNA]</scope>
    <source>
        <strain evidence="12">Lab_2022b</strain>
    </source>
</reference>
<name>A0AAW1DRI0_9HEMI</name>
<keyword evidence="9" id="KW-0807">Transducer</keyword>
<evidence type="ECO:0000256" key="1">
    <source>
        <dbReference type="ARBA" id="ARBA00004651"/>
    </source>
</evidence>
<proteinExistence type="inferred from homology"/>
<dbReference type="Proteomes" id="UP001461498">
    <property type="component" value="Unassembled WGS sequence"/>
</dbReference>
<dbReference type="GO" id="GO:0030594">
    <property type="term" value="F:neurotransmitter receptor activity"/>
    <property type="evidence" value="ECO:0007669"/>
    <property type="project" value="TreeGrafter"/>
</dbReference>
<keyword evidence="6" id="KW-0297">G-protein coupled receptor</keyword>
<sequence length="135" mass="15181">MEWENTSYILWNITTAIFDASTNNNRNNNNSSNIIFDDLERWSKHYVQATSIAVGATTNDGTTQRDWTFLFVLVFIVAGGLGNILVCLAVCLDRRLQNVTNYFLLSLAVADLLVSLFVMPLGAIPGFLGKIYYYK</sequence>
<dbReference type="GO" id="GO:0051378">
    <property type="term" value="F:serotonin binding"/>
    <property type="evidence" value="ECO:0007669"/>
    <property type="project" value="TreeGrafter"/>
</dbReference>
<dbReference type="InterPro" id="IPR017452">
    <property type="entry name" value="GPCR_Rhodpsn_7TM"/>
</dbReference>
<evidence type="ECO:0000256" key="2">
    <source>
        <dbReference type="ARBA" id="ARBA00010663"/>
    </source>
</evidence>